<dbReference type="PANTHER" id="PTHR30622">
    <property type="entry name" value="UNDECAPRENYL-DIPHOSPHATASE"/>
    <property type="match status" value="1"/>
</dbReference>
<dbReference type="Pfam" id="PF02673">
    <property type="entry name" value="BacA"/>
    <property type="match status" value="1"/>
</dbReference>
<comment type="miscellaneous">
    <text evidence="14">Bacitracin is thought to be involved in the inhibition of peptidoglycan synthesis by sequestering undecaprenyl diphosphate, thereby reducing the pool of lipid carrier available.</text>
</comment>
<keyword evidence="14" id="KW-0133">Cell shape</keyword>
<proteinExistence type="inferred from homology"/>
<dbReference type="GO" id="GO:0071555">
    <property type="term" value="P:cell wall organization"/>
    <property type="evidence" value="ECO:0007669"/>
    <property type="project" value="UniProtKB-KW"/>
</dbReference>
<evidence type="ECO:0000256" key="9">
    <source>
        <dbReference type="ARBA" id="ARBA00023136"/>
    </source>
</evidence>
<dbReference type="EC" id="3.6.1.27" evidence="3 14"/>
<dbReference type="AlphaFoldDB" id="A0A4S2HBE8"/>
<comment type="caution">
    <text evidence="15">The sequence shown here is derived from an EMBL/GenBank/DDBJ whole genome shotgun (WGS) entry which is preliminary data.</text>
</comment>
<feature type="transmembrane region" description="Helical" evidence="14">
    <location>
        <begin position="216"/>
        <end position="241"/>
    </location>
</feature>
<dbReference type="Proteomes" id="UP000305451">
    <property type="component" value="Unassembled WGS sequence"/>
</dbReference>
<evidence type="ECO:0000313" key="15">
    <source>
        <dbReference type="EMBL" id="TGY93285.1"/>
    </source>
</evidence>
<keyword evidence="16" id="KW-1185">Reference proteome</keyword>
<evidence type="ECO:0000256" key="11">
    <source>
        <dbReference type="ARBA" id="ARBA00032707"/>
    </source>
</evidence>
<keyword evidence="8 14" id="KW-1133">Transmembrane helix</keyword>
<reference evidence="15 16" key="1">
    <citation type="journal article" date="2013" name="Int. J. Syst. Evol. Microbiol.">
        <title>Marinicauda pacifica gen. nov., sp. nov., a prosthecate alphaproteobacterium of the family Hyphomonadaceae isolated from deep seawater.</title>
        <authorList>
            <person name="Zhang X.Y."/>
            <person name="Li G.W."/>
            <person name="Wang C.S."/>
            <person name="Zhang Y.J."/>
            <person name="Xu X.W."/>
            <person name="Li H."/>
            <person name="Liu A."/>
            <person name="Liu C."/>
            <person name="Xie B.B."/>
            <person name="Qin Q.L."/>
            <person name="Xu Z."/>
            <person name="Chen X.L."/>
            <person name="Zhou B.C."/>
            <person name="Zhang Y.Z."/>
        </authorList>
    </citation>
    <scope>NUCLEOTIDE SEQUENCE [LARGE SCALE GENOMIC DNA]</scope>
    <source>
        <strain evidence="15 16">P-1 km-3</strain>
    </source>
</reference>
<dbReference type="PANTHER" id="PTHR30622:SF4">
    <property type="entry name" value="UNDECAPRENYL-DIPHOSPHATASE"/>
    <property type="match status" value="1"/>
</dbReference>
<dbReference type="OrthoDB" id="9808289at2"/>
<evidence type="ECO:0000256" key="1">
    <source>
        <dbReference type="ARBA" id="ARBA00004651"/>
    </source>
</evidence>
<dbReference type="EMBL" id="SRXV01000002">
    <property type="protein sequence ID" value="TGY93285.1"/>
    <property type="molecule type" value="Genomic_DNA"/>
</dbReference>
<feature type="transmembrane region" description="Helical" evidence="14">
    <location>
        <begin position="247"/>
        <end position="265"/>
    </location>
</feature>
<evidence type="ECO:0000256" key="10">
    <source>
        <dbReference type="ARBA" id="ARBA00023251"/>
    </source>
</evidence>
<evidence type="ECO:0000256" key="13">
    <source>
        <dbReference type="ARBA" id="ARBA00047594"/>
    </source>
</evidence>
<evidence type="ECO:0000256" key="6">
    <source>
        <dbReference type="ARBA" id="ARBA00022692"/>
    </source>
</evidence>
<dbReference type="InterPro" id="IPR003824">
    <property type="entry name" value="UppP"/>
</dbReference>
<evidence type="ECO:0000256" key="5">
    <source>
        <dbReference type="ARBA" id="ARBA00022475"/>
    </source>
</evidence>
<feature type="transmembrane region" description="Helical" evidence="14">
    <location>
        <begin position="40"/>
        <end position="59"/>
    </location>
</feature>
<dbReference type="GO" id="GO:0046677">
    <property type="term" value="P:response to antibiotic"/>
    <property type="evidence" value="ECO:0007669"/>
    <property type="project" value="UniProtKB-UniRule"/>
</dbReference>
<feature type="transmembrane region" description="Helical" evidence="14">
    <location>
        <begin position="116"/>
        <end position="132"/>
    </location>
</feature>
<dbReference type="GO" id="GO:0050380">
    <property type="term" value="F:undecaprenyl-diphosphatase activity"/>
    <property type="evidence" value="ECO:0007669"/>
    <property type="project" value="UniProtKB-UniRule"/>
</dbReference>
<dbReference type="RefSeq" id="WP_135945006.1">
    <property type="nucleotide sequence ID" value="NZ_BMEI01000002.1"/>
</dbReference>
<comment type="subcellular location">
    <subcellularLocation>
        <location evidence="1 14">Cell membrane</location>
        <topology evidence="1 14">Multi-pass membrane protein</topology>
    </subcellularLocation>
</comment>
<protein>
    <recommendedName>
        <fullName evidence="4 14">Undecaprenyl-diphosphatase</fullName>
        <ecNumber evidence="3 14">3.6.1.27</ecNumber>
    </recommendedName>
    <alternativeName>
        <fullName evidence="12 14">Bacitracin resistance protein</fullName>
    </alternativeName>
    <alternativeName>
        <fullName evidence="11 14">Undecaprenyl pyrophosphate phosphatase</fullName>
    </alternativeName>
</protein>
<keyword evidence="5 14" id="KW-1003">Cell membrane</keyword>
<evidence type="ECO:0000256" key="3">
    <source>
        <dbReference type="ARBA" id="ARBA00012374"/>
    </source>
</evidence>
<dbReference type="GO" id="GO:0009252">
    <property type="term" value="P:peptidoglycan biosynthetic process"/>
    <property type="evidence" value="ECO:0007669"/>
    <property type="project" value="UniProtKB-KW"/>
</dbReference>
<dbReference type="GO" id="GO:0008360">
    <property type="term" value="P:regulation of cell shape"/>
    <property type="evidence" value="ECO:0007669"/>
    <property type="project" value="UniProtKB-KW"/>
</dbReference>
<name>A0A4S2HBE8_9PROT</name>
<dbReference type="GO" id="GO:0005886">
    <property type="term" value="C:plasma membrane"/>
    <property type="evidence" value="ECO:0007669"/>
    <property type="project" value="UniProtKB-SubCell"/>
</dbReference>
<keyword evidence="9 14" id="KW-0472">Membrane</keyword>
<keyword evidence="6 14" id="KW-0812">Transmembrane</keyword>
<feature type="transmembrane region" description="Helical" evidence="14">
    <location>
        <begin position="144"/>
        <end position="164"/>
    </location>
</feature>
<organism evidence="15 16">
    <name type="scientific">Marinicauda pacifica</name>
    <dbReference type="NCBI Taxonomy" id="1133559"/>
    <lineage>
        <taxon>Bacteria</taxon>
        <taxon>Pseudomonadati</taxon>
        <taxon>Pseudomonadota</taxon>
        <taxon>Alphaproteobacteria</taxon>
        <taxon>Maricaulales</taxon>
        <taxon>Maricaulaceae</taxon>
        <taxon>Marinicauda</taxon>
    </lineage>
</organism>
<evidence type="ECO:0000256" key="4">
    <source>
        <dbReference type="ARBA" id="ARBA00021581"/>
    </source>
</evidence>
<dbReference type="HAMAP" id="MF_01006">
    <property type="entry name" value="Undec_diphosphatase"/>
    <property type="match status" value="1"/>
</dbReference>
<evidence type="ECO:0000313" key="16">
    <source>
        <dbReference type="Proteomes" id="UP000305451"/>
    </source>
</evidence>
<comment type="catalytic activity">
    <reaction evidence="13 14">
        <text>di-trans,octa-cis-undecaprenyl diphosphate + H2O = di-trans,octa-cis-undecaprenyl phosphate + phosphate + H(+)</text>
        <dbReference type="Rhea" id="RHEA:28094"/>
        <dbReference type="ChEBI" id="CHEBI:15377"/>
        <dbReference type="ChEBI" id="CHEBI:15378"/>
        <dbReference type="ChEBI" id="CHEBI:43474"/>
        <dbReference type="ChEBI" id="CHEBI:58405"/>
        <dbReference type="ChEBI" id="CHEBI:60392"/>
        <dbReference type="EC" id="3.6.1.27"/>
    </reaction>
</comment>
<feature type="transmembrane region" description="Helical" evidence="14">
    <location>
        <begin position="184"/>
        <end position="204"/>
    </location>
</feature>
<keyword evidence="7 14" id="KW-0378">Hydrolase</keyword>
<comment type="similarity">
    <text evidence="2 14">Belongs to the UppP family.</text>
</comment>
<evidence type="ECO:0000256" key="7">
    <source>
        <dbReference type="ARBA" id="ARBA00022801"/>
    </source>
</evidence>
<keyword evidence="14" id="KW-0573">Peptidoglycan synthesis</keyword>
<feature type="transmembrane region" description="Helical" evidence="14">
    <location>
        <begin position="84"/>
        <end position="104"/>
    </location>
</feature>
<keyword evidence="10 14" id="KW-0046">Antibiotic resistance</keyword>
<evidence type="ECO:0000256" key="2">
    <source>
        <dbReference type="ARBA" id="ARBA00010621"/>
    </source>
</evidence>
<gene>
    <name evidence="14" type="primary">uppP</name>
    <name evidence="15" type="ORF">E5162_09545</name>
</gene>
<accession>A0A4S2HBE8</accession>
<evidence type="ECO:0000256" key="12">
    <source>
        <dbReference type="ARBA" id="ARBA00032932"/>
    </source>
</evidence>
<keyword evidence="14" id="KW-0961">Cell wall biogenesis/degradation</keyword>
<evidence type="ECO:0000256" key="8">
    <source>
        <dbReference type="ARBA" id="ARBA00022989"/>
    </source>
</evidence>
<sequence length="266" mass="27960">MTLFQLFILALIQGITEFLPVSSSAHLILAPYLTGSDDQGALIDVMAHVGTLLAVLLYFRRDVMAVLSGAPALLAGRMTPGGRLFLMVAVATPPAILVGGVLYLTGWVDLLRSPAVIAWATLIFALPLWLADRYGAQVKTSETLTWRDAILIGLAQAIAFIPGVSRSGITMTAGRALALTRSEAARFSMLMSIPLIAVLGLSAIAELATGEMAGVALLDGALVAALSFGSAFLAIAALMAVVERVGFLPFVIYRVLLAGVILIWLI</sequence>
<comment type="function">
    <text evidence="14">Catalyzes the dephosphorylation of undecaprenyl diphosphate (UPP). Confers resistance to bacitracin.</text>
</comment>
<evidence type="ECO:0000256" key="14">
    <source>
        <dbReference type="HAMAP-Rule" id="MF_01006"/>
    </source>
</evidence>